<feature type="domain" description="DUF4190" evidence="3">
    <location>
        <begin position="40"/>
        <end position="93"/>
    </location>
</feature>
<sequence length="357" mass="38428">MTADDSRPRRPVLPGVPEAADEGWEPWAGPGTPRGRTSRLAIAAFVLGLLGGVLGAVLAVVALRRIRRTGERGRGLAVAGLVLFGVWALVLLLVLTVPPSRPDPPSGVRGLRVGDCFRVDDTPSGTRTAPDEVTEVPCTEPHDAELVDRLPGYERYADEAYPGTAALSARAETACRRQQRSYVLDPLSLPAEVRLRWYVPSRVEWTTDPQITCYLAAGGSPLTRPLRQDATVLRPEQLAFLMAVRDFDEARGVLAAQGPTASPAELRTMVERAASAHAGMWLALSGGTWPAPAQEPIGKLVAQAQGAAVAWRDAEKAPDRDQMLRLVAQAEQRRDPQTELAVRRALGLSTTQGEPAR</sequence>
<dbReference type="Pfam" id="PF13828">
    <property type="entry name" value="DUF4190"/>
    <property type="match status" value="1"/>
</dbReference>
<dbReference type="InterPro" id="IPR026004">
    <property type="entry name" value="Septum_form"/>
</dbReference>
<feature type="region of interest" description="Disordered" evidence="1">
    <location>
        <begin position="1"/>
        <end position="32"/>
    </location>
</feature>
<feature type="domain" description="Septum formation-related" evidence="4">
    <location>
        <begin position="114"/>
        <end position="215"/>
    </location>
</feature>
<dbReference type="RefSeq" id="WP_172892420.1">
    <property type="nucleotide sequence ID" value="NZ_LT607753.1"/>
</dbReference>
<proteinExistence type="predicted"/>
<dbReference type="Proteomes" id="UP000198215">
    <property type="component" value="Chromosome I"/>
</dbReference>
<evidence type="ECO:0000313" key="6">
    <source>
        <dbReference type="Proteomes" id="UP000198215"/>
    </source>
</evidence>
<feature type="transmembrane region" description="Helical" evidence="2">
    <location>
        <begin position="75"/>
        <end position="95"/>
    </location>
</feature>
<reference evidence="6" key="1">
    <citation type="submission" date="2016-06" db="EMBL/GenBank/DDBJ databases">
        <authorList>
            <person name="Varghese N."/>
            <person name="Submissions Spin"/>
        </authorList>
    </citation>
    <scope>NUCLEOTIDE SEQUENCE [LARGE SCALE GENOMIC DNA]</scope>
    <source>
        <strain evidence="6">DSM 45161</strain>
    </source>
</reference>
<dbReference type="AlphaFoldDB" id="A0A1C5I8I8"/>
<accession>A0A1C5I8I8</accession>
<keyword evidence="6" id="KW-1185">Reference proteome</keyword>
<keyword evidence="2" id="KW-1133">Transmembrane helix</keyword>
<organism evidence="5 6">
    <name type="scientific">Micromonospora coxensis</name>
    <dbReference type="NCBI Taxonomy" id="356852"/>
    <lineage>
        <taxon>Bacteria</taxon>
        <taxon>Bacillati</taxon>
        <taxon>Actinomycetota</taxon>
        <taxon>Actinomycetes</taxon>
        <taxon>Micromonosporales</taxon>
        <taxon>Micromonosporaceae</taxon>
        <taxon>Micromonospora</taxon>
    </lineage>
</organism>
<gene>
    <name evidence="5" type="ORF">GA0070614_2344</name>
</gene>
<evidence type="ECO:0000259" key="3">
    <source>
        <dbReference type="Pfam" id="PF13828"/>
    </source>
</evidence>
<dbReference type="Pfam" id="PF13845">
    <property type="entry name" value="Septum_form"/>
    <property type="match status" value="1"/>
</dbReference>
<evidence type="ECO:0000259" key="4">
    <source>
        <dbReference type="Pfam" id="PF13845"/>
    </source>
</evidence>
<evidence type="ECO:0000313" key="5">
    <source>
        <dbReference type="EMBL" id="SCG54201.1"/>
    </source>
</evidence>
<feature type="transmembrane region" description="Helical" evidence="2">
    <location>
        <begin position="40"/>
        <end position="63"/>
    </location>
</feature>
<evidence type="ECO:0000256" key="2">
    <source>
        <dbReference type="SAM" id="Phobius"/>
    </source>
</evidence>
<dbReference type="InterPro" id="IPR025241">
    <property type="entry name" value="DUF4190"/>
</dbReference>
<name>A0A1C5I8I8_9ACTN</name>
<protein>
    <submittedName>
        <fullName evidence="5">Septum formation</fullName>
    </submittedName>
</protein>
<keyword evidence="2" id="KW-0812">Transmembrane</keyword>
<keyword evidence="2" id="KW-0472">Membrane</keyword>
<evidence type="ECO:0000256" key="1">
    <source>
        <dbReference type="SAM" id="MobiDB-lite"/>
    </source>
</evidence>
<dbReference type="EMBL" id="LT607753">
    <property type="protein sequence ID" value="SCG54201.1"/>
    <property type="molecule type" value="Genomic_DNA"/>
</dbReference>